<evidence type="ECO:0000256" key="1">
    <source>
        <dbReference type="ARBA" id="ARBA00022679"/>
    </source>
</evidence>
<dbReference type="InterPro" id="IPR016181">
    <property type="entry name" value="Acyl_CoA_acyltransferase"/>
</dbReference>
<dbReference type="EMBL" id="JBHSXM010000001">
    <property type="protein sequence ID" value="MFC6835048.1"/>
    <property type="molecule type" value="Genomic_DNA"/>
</dbReference>
<proteinExistence type="predicted"/>
<name>A0ABD5U4R1_9EURY</name>
<dbReference type="SUPFAM" id="SSF55729">
    <property type="entry name" value="Acyl-CoA N-acyltransferases (Nat)"/>
    <property type="match status" value="1"/>
</dbReference>
<reference evidence="4 5" key="1">
    <citation type="journal article" date="2019" name="Int. J. Syst. Evol. Microbiol.">
        <title>The Global Catalogue of Microorganisms (GCM) 10K type strain sequencing project: providing services to taxonomists for standard genome sequencing and annotation.</title>
        <authorList>
            <consortium name="The Broad Institute Genomics Platform"/>
            <consortium name="The Broad Institute Genome Sequencing Center for Infectious Disease"/>
            <person name="Wu L."/>
            <person name="Ma J."/>
        </authorList>
    </citation>
    <scope>NUCLEOTIDE SEQUENCE [LARGE SCALE GENOMIC DNA]</scope>
    <source>
        <strain evidence="4 5">PSRA2</strain>
    </source>
</reference>
<evidence type="ECO:0000313" key="4">
    <source>
        <dbReference type="EMBL" id="MFC6835048.1"/>
    </source>
</evidence>
<dbReference type="InterPro" id="IPR000182">
    <property type="entry name" value="GNAT_dom"/>
</dbReference>
<gene>
    <name evidence="4" type="ORF">ACFQHK_00830</name>
</gene>
<dbReference type="CDD" id="cd04301">
    <property type="entry name" value="NAT_SF"/>
    <property type="match status" value="1"/>
</dbReference>
<dbReference type="AlphaFoldDB" id="A0ABD5U4R1"/>
<keyword evidence="5" id="KW-1185">Reference proteome</keyword>
<accession>A0ABD5U4R1</accession>
<dbReference type="InterPro" id="IPR050832">
    <property type="entry name" value="Bact_Acetyltransf"/>
</dbReference>
<protein>
    <submittedName>
        <fullName evidence="4">GNAT family N-acetyltransferase</fullName>
        <ecNumber evidence="4">2.3.-.-</ecNumber>
    </submittedName>
</protein>
<keyword evidence="1 4" id="KW-0808">Transferase</keyword>
<comment type="caution">
    <text evidence="4">The sequence shown here is derived from an EMBL/GenBank/DDBJ whole genome shotgun (WGS) entry which is preliminary data.</text>
</comment>
<dbReference type="Proteomes" id="UP001596406">
    <property type="component" value="Unassembled WGS sequence"/>
</dbReference>
<dbReference type="Pfam" id="PF00583">
    <property type="entry name" value="Acetyltransf_1"/>
    <property type="match status" value="1"/>
</dbReference>
<keyword evidence="2 4" id="KW-0012">Acyltransferase</keyword>
<dbReference type="Gene3D" id="3.40.630.30">
    <property type="match status" value="1"/>
</dbReference>
<dbReference type="PROSITE" id="PS51186">
    <property type="entry name" value="GNAT"/>
    <property type="match status" value="1"/>
</dbReference>
<evidence type="ECO:0000313" key="5">
    <source>
        <dbReference type="Proteomes" id="UP001596406"/>
    </source>
</evidence>
<dbReference type="RefSeq" id="WP_304446756.1">
    <property type="nucleotide sequence ID" value="NZ_JARRAH010000001.1"/>
</dbReference>
<dbReference type="EC" id="2.3.-.-" evidence="4"/>
<dbReference type="GO" id="GO:0016746">
    <property type="term" value="F:acyltransferase activity"/>
    <property type="evidence" value="ECO:0007669"/>
    <property type="project" value="UniProtKB-KW"/>
</dbReference>
<dbReference type="PANTHER" id="PTHR43877">
    <property type="entry name" value="AMINOALKYLPHOSPHONATE N-ACETYLTRANSFERASE-RELATED-RELATED"/>
    <property type="match status" value="1"/>
</dbReference>
<feature type="domain" description="N-acetyltransferase" evidence="3">
    <location>
        <begin position="4"/>
        <end position="148"/>
    </location>
</feature>
<sequence>MASPTVRSATRNDAPALATLQEATLAEPQPELLSLGAEGALPCLVAVVDDGPVGYVLAVPDDDEWYVAELAVAADSRRSGVGTRLLEAVCDRAVRTGTGRVSLTARADDDRARAFYDAVGFSVERRLPDHYGPDDDPVDGLLFVRRVD</sequence>
<organism evidence="4 5">
    <name type="scientific">Halomarina ordinaria</name>
    <dbReference type="NCBI Taxonomy" id="3033939"/>
    <lineage>
        <taxon>Archaea</taxon>
        <taxon>Methanobacteriati</taxon>
        <taxon>Methanobacteriota</taxon>
        <taxon>Stenosarchaea group</taxon>
        <taxon>Halobacteria</taxon>
        <taxon>Halobacteriales</taxon>
        <taxon>Natronomonadaceae</taxon>
        <taxon>Halomarina</taxon>
    </lineage>
</organism>
<evidence type="ECO:0000256" key="2">
    <source>
        <dbReference type="ARBA" id="ARBA00023315"/>
    </source>
</evidence>
<evidence type="ECO:0000259" key="3">
    <source>
        <dbReference type="PROSITE" id="PS51186"/>
    </source>
</evidence>